<name>S4Y6B1_SORCE</name>
<dbReference type="CDD" id="cd12105">
    <property type="entry name" value="HmuY"/>
    <property type="match status" value="1"/>
</dbReference>
<evidence type="ECO:0000313" key="3">
    <source>
        <dbReference type="EMBL" id="AGP39966.1"/>
    </source>
</evidence>
<dbReference type="Proteomes" id="UP000014803">
    <property type="component" value="Chromosome"/>
</dbReference>
<dbReference type="HOGENOM" id="CLU_075756_0_0_7"/>
<protein>
    <recommendedName>
        <fullName evidence="5">Lipoprotein</fullName>
    </recommendedName>
</protein>
<evidence type="ECO:0008006" key="5">
    <source>
        <dbReference type="Google" id="ProtNLM"/>
    </source>
</evidence>
<feature type="signal peptide" evidence="2">
    <location>
        <begin position="1"/>
        <end position="26"/>
    </location>
</feature>
<feature type="compositionally biased region" description="Gly residues" evidence="1">
    <location>
        <begin position="34"/>
        <end position="52"/>
    </location>
</feature>
<sequence length="285" mass="29523">MPHMRSSPASALLAAGFALLALCACGSDEPADPGAGGAGASGGASDGGGGSTAGPACLEPTPVPCEDEVFQQMDLQSDVAPGELSNEQDGGGFRSLIDATAGGAFAAEPHAYVYARFTEGGLEKVEISDEASLGSMDWDIAFRRYVVRINSGHSGPSCVTAARLPGTPDYDALAEAPGELRLRSDEYFTSDMSDTSDTSDSCALIPDGSGLESPATALSGYWKYPGCVQMSGAVYVLQLADGRRLKLTVTHFYDEENQATCQETGEVPMGDTGAANLQIRWAFLP</sequence>
<dbReference type="STRING" id="1254432.SCE1572_39020"/>
<dbReference type="InterPro" id="IPR025921">
    <property type="entry name" value="HmuY"/>
</dbReference>
<dbReference type="PROSITE" id="PS51257">
    <property type="entry name" value="PROKAR_LIPOPROTEIN"/>
    <property type="match status" value="1"/>
</dbReference>
<reference evidence="3 4" key="1">
    <citation type="journal article" date="2013" name="Sci. Rep.">
        <title>Extraordinary expansion of a Sorangium cellulosum genome from an alkaline milieu.</title>
        <authorList>
            <person name="Han K."/>
            <person name="Li Z.F."/>
            <person name="Peng R."/>
            <person name="Zhu L.P."/>
            <person name="Zhou T."/>
            <person name="Wang L.G."/>
            <person name="Li S.G."/>
            <person name="Zhang X.B."/>
            <person name="Hu W."/>
            <person name="Wu Z.H."/>
            <person name="Qin N."/>
            <person name="Li Y.Z."/>
        </authorList>
    </citation>
    <scope>NUCLEOTIDE SEQUENCE [LARGE SCALE GENOMIC DNA]</scope>
    <source>
        <strain evidence="3 4">So0157-2</strain>
    </source>
</reference>
<dbReference type="eggNOG" id="ENOG5032BPP">
    <property type="taxonomic scope" value="Bacteria"/>
</dbReference>
<evidence type="ECO:0000256" key="2">
    <source>
        <dbReference type="SAM" id="SignalP"/>
    </source>
</evidence>
<dbReference type="EMBL" id="CP003969">
    <property type="protein sequence ID" value="AGP39966.1"/>
    <property type="molecule type" value="Genomic_DNA"/>
</dbReference>
<evidence type="ECO:0000256" key="1">
    <source>
        <dbReference type="SAM" id="MobiDB-lite"/>
    </source>
</evidence>
<keyword evidence="2" id="KW-0732">Signal</keyword>
<feature type="chain" id="PRO_5004534038" description="Lipoprotein" evidence="2">
    <location>
        <begin position="27"/>
        <end position="285"/>
    </location>
</feature>
<evidence type="ECO:0000313" key="4">
    <source>
        <dbReference type="Proteomes" id="UP000014803"/>
    </source>
</evidence>
<dbReference type="Pfam" id="PF14064">
    <property type="entry name" value="HmuY"/>
    <property type="match status" value="1"/>
</dbReference>
<dbReference type="KEGG" id="scu:SCE1572_39020"/>
<dbReference type="PATRIC" id="fig|1254432.3.peg.8837"/>
<accession>S4Y6B1</accession>
<gene>
    <name evidence="3" type="ORF">SCE1572_39020</name>
</gene>
<dbReference type="AlphaFoldDB" id="S4Y6B1"/>
<organism evidence="3 4">
    <name type="scientific">Sorangium cellulosum So0157-2</name>
    <dbReference type="NCBI Taxonomy" id="1254432"/>
    <lineage>
        <taxon>Bacteria</taxon>
        <taxon>Pseudomonadati</taxon>
        <taxon>Myxococcota</taxon>
        <taxon>Polyangia</taxon>
        <taxon>Polyangiales</taxon>
        <taxon>Polyangiaceae</taxon>
        <taxon>Sorangium</taxon>
    </lineage>
</organism>
<proteinExistence type="predicted"/>
<feature type="region of interest" description="Disordered" evidence="1">
    <location>
        <begin position="31"/>
        <end position="60"/>
    </location>
</feature>